<evidence type="ECO:0000313" key="10">
    <source>
        <dbReference type="EMBL" id="NHO67387.1"/>
    </source>
</evidence>
<feature type="transmembrane region" description="Helical" evidence="8">
    <location>
        <begin position="139"/>
        <end position="161"/>
    </location>
</feature>
<evidence type="ECO:0000313" key="11">
    <source>
        <dbReference type="Proteomes" id="UP000787472"/>
    </source>
</evidence>
<dbReference type="AlphaFoldDB" id="A0A9E5MNC8"/>
<evidence type="ECO:0000256" key="2">
    <source>
        <dbReference type="ARBA" id="ARBA00004141"/>
    </source>
</evidence>
<comment type="caution">
    <text evidence="10">The sequence shown here is derived from an EMBL/GenBank/DDBJ whole genome shotgun (WGS) entry which is preliminary data.</text>
</comment>
<sequence length="402" mass="43067">MQGPTKNRQSVAFIFLTILIDSIGIGLLIPVIPELIQQLGGVSITDAAVWGGAITALFATMQFLCAPLLGNLSDHFGRRPVLLASLMAFGINYILMGFAPSLLWLFVAQAFAGIFGATPSVAAAYIADVTPPAERAKRFGILGAAFGLGFIIGPVLSGLVSEWGLRVPFFVAAGLSFLNVCYGYWVLPESLQHEHRRSFQWSRANPWGAFVHIRQFSGLAPLLLAMLLLQLALQTVPVTWPYFTGFRFDWGPREVGMSLGLYGLVGVITQGFLMGRLVHRFGDDKTACIGLCLIAFSLLGLAIVTDIGLLLMLIIPSAMGFMTNGAINGYLSRQLPANEQGGLQGTVTAINSLASMVTPLLMPWLFSFFATVATPVSLSGVPYVLGAGLALCSLVLVIRLKK</sequence>
<dbReference type="GO" id="GO:0022857">
    <property type="term" value="F:transmembrane transporter activity"/>
    <property type="evidence" value="ECO:0007669"/>
    <property type="project" value="InterPro"/>
</dbReference>
<gene>
    <name evidence="10" type="ORF">G8770_17720</name>
</gene>
<evidence type="ECO:0000256" key="1">
    <source>
        <dbReference type="ARBA" id="ARBA00003279"/>
    </source>
</evidence>
<dbReference type="EMBL" id="JAAONZ010000016">
    <property type="protein sequence ID" value="NHO67387.1"/>
    <property type="molecule type" value="Genomic_DNA"/>
</dbReference>
<feature type="transmembrane region" description="Helical" evidence="8">
    <location>
        <begin position="286"/>
        <end position="304"/>
    </location>
</feature>
<dbReference type="SUPFAM" id="SSF103473">
    <property type="entry name" value="MFS general substrate transporter"/>
    <property type="match status" value="1"/>
</dbReference>
<feature type="transmembrane region" description="Helical" evidence="8">
    <location>
        <begin position="222"/>
        <end position="243"/>
    </location>
</feature>
<dbReference type="Gene3D" id="1.20.1250.20">
    <property type="entry name" value="MFS general substrate transporter like domains"/>
    <property type="match status" value="1"/>
</dbReference>
<feature type="transmembrane region" description="Helical" evidence="8">
    <location>
        <begin position="47"/>
        <end position="69"/>
    </location>
</feature>
<evidence type="ECO:0000256" key="8">
    <source>
        <dbReference type="SAM" id="Phobius"/>
    </source>
</evidence>
<keyword evidence="11" id="KW-1185">Reference proteome</keyword>
<feature type="transmembrane region" description="Helical" evidence="8">
    <location>
        <begin position="105"/>
        <end position="127"/>
    </location>
</feature>
<dbReference type="CDD" id="cd17388">
    <property type="entry name" value="MFS_TetA"/>
    <property type="match status" value="1"/>
</dbReference>
<feature type="transmembrane region" description="Helical" evidence="8">
    <location>
        <begin position="380"/>
        <end position="400"/>
    </location>
</feature>
<feature type="transmembrane region" description="Helical" evidence="8">
    <location>
        <begin position="167"/>
        <end position="187"/>
    </location>
</feature>
<dbReference type="PRINTS" id="PR01035">
    <property type="entry name" value="TCRTETA"/>
</dbReference>
<dbReference type="InterPro" id="IPR020846">
    <property type="entry name" value="MFS_dom"/>
</dbReference>
<evidence type="ECO:0000259" key="9">
    <source>
        <dbReference type="PROSITE" id="PS50850"/>
    </source>
</evidence>
<feature type="transmembrane region" description="Helical" evidence="8">
    <location>
        <begin position="352"/>
        <end position="374"/>
    </location>
</feature>
<reference evidence="10" key="1">
    <citation type="submission" date="2020-03" db="EMBL/GenBank/DDBJ databases">
        <authorList>
            <person name="Guo F."/>
        </authorList>
    </citation>
    <scope>NUCLEOTIDE SEQUENCE</scope>
    <source>
        <strain evidence="10">JCM 30134</strain>
    </source>
</reference>
<dbReference type="Proteomes" id="UP000787472">
    <property type="component" value="Unassembled WGS sequence"/>
</dbReference>
<comment type="similarity">
    <text evidence="3">Belongs to the major facilitator superfamily. TCR/Tet family.</text>
</comment>
<dbReference type="InterPro" id="IPR011701">
    <property type="entry name" value="MFS"/>
</dbReference>
<dbReference type="PANTHER" id="PTHR23504:SF15">
    <property type="entry name" value="MAJOR FACILITATOR SUPERFAMILY (MFS) PROFILE DOMAIN-CONTAINING PROTEIN"/>
    <property type="match status" value="1"/>
</dbReference>
<accession>A0A9E5MNC8</accession>
<evidence type="ECO:0000256" key="7">
    <source>
        <dbReference type="ARBA" id="ARBA00023136"/>
    </source>
</evidence>
<feature type="transmembrane region" description="Helical" evidence="8">
    <location>
        <begin position="12"/>
        <end position="32"/>
    </location>
</feature>
<proteinExistence type="inferred from homology"/>
<keyword evidence="5 8" id="KW-0812">Transmembrane</keyword>
<feature type="transmembrane region" description="Helical" evidence="8">
    <location>
        <begin position="81"/>
        <end position="99"/>
    </location>
</feature>
<dbReference type="GO" id="GO:0016020">
    <property type="term" value="C:membrane"/>
    <property type="evidence" value="ECO:0007669"/>
    <property type="project" value="UniProtKB-SubCell"/>
</dbReference>
<dbReference type="Pfam" id="PF07690">
    <property type="entry name" value="MFS_1"/>
    <property type="match status" value="1"/>
</dbReference>
<comment type="subcellular location">
    <subcellularLocation>
        <location evidence="2">Membrane</location>
        <topology evidence="2">Multi-pass membrane protein</topology>
    </subcellularLocation>
</comment>
<dbReference type="PROSITE" id="PS50850">
    <property type="entry name" value="MFS"/>
    <property type="match status" value="1"/>
</dbReference>
<evidence type="ECO:0000256" key="4">
    <source>
        <dbReference type="ARBA" id="ARBA00022448"/>
    </source>
</evidence>
<name>A0A9E5MNC8_9GAMM</name>
<keyword evidence="7 8" id="KW-0472">Membrane</keyword>
<evidence type="ECO:0000256" key="3">
    <source>
        <dbReference type="ARBA" id="ARBA00007520"/>
    </source>
</evidence>
<feature type="domain" description="Major facilitator superfamily (MFS) profile" evidence="9">
    <location>
        <begin position="10"/>
        <end position="402"/>
    </location>
</feature>
<keyword evidence="6 8" id="KW-1133">Transmembrane helix</keyword>
<feature type="transmembrane region" description="Helical" evidence="8">
    <location>
        <begin position="310"/>
        <end position="331"/>
    </location>
</feature>
<dbReference type="PROSITE" id="PS00216">
    <property type="entry name" value="SUGAR_TRANSPORT_1"/>
    <property type="match status" value="1"/>
</dbReference>
<dbReference type="InterPro" id="IPR005829">
    <property type="entry name" value="Sugar_transporter_CS"/>
</dbReference>
<dbReference type="InterPro" id="IPR001958">
    <property type="entry name" value="Tet-R_TetA/multi-R_MdtG-like"/>
</dbReference>
<evidence type="ECO:0000256" key="6">
    <source>
        <dbReference type="ARBA" id="ARBA00022989"/>
    </source>
</evidence>
<organism evidence="10 11">
    <name type="scientific">Pseudomaricurvus hydrocarbonicus</name>
    <dbReference type="NCBI Taxonomy" id="1470433"/>
    <lineage>
        <taxon>Bacteria</taxon>
        <taxon>Pseudomonadati</taxon>
        <taxon>Pseudomonadota</taxon>
        <taxon>Gammaproteobacteria</taxon>
        <taxon>Cellvibrionales</taxon>
        <taxon>Cellvibrionaceae</taxon>
        <taxon>Pseudomaricurvus</taxon>
    </lineage>
</organism>
<dbReference type="InterPro" id="IPR036259">
    <property type="entry name" value="MFS_trans_sf"/>
</dbReference>
<protein>
    <submittedName>
        <fullName evidence="10">TCR/Tet family MFS transporter</fullName>
    </submittedName>
</protein>
<feature type="transmembrane region" description="Helical" evidence="8">
    <location>
        <begin position="255"/>
        <end position="274"/>
    </location>
</feature>
<dbReference type="PANTHER" id="PTHR23504">
    <property type="entry name" value="MAJOR FACILITATOR SUPERFAMILY DOMAIN-CONTAINING PROTEIN 10"/>
    <property type="match status" value="1"/>
</dbReference>
<dbReference type="RefSeq" id="WP_167189969.1">
    <property type="nucleotide sequence ID" value="NZ_JAAONZ010000016.1"/>
</dbReference>
<evidence type="ECO:0000256" key="5">
    <source>
        <dbReference type="ARBA" id="ARBA00022692"/>
    </source>
</evidence>
<comment type="function">
    <text evidence="1">Resistance to tetracycline by an active tetracycline efflux. This is an energy-dependent process that decreases the accumulation of the antibiotic in whole cells. This protein functions as a metal-tetracycline/H(+) antiporter.</text>
</comment>
<keyword evidence="4" id="KW-0813">Transport</keyword>